<sequence length="130" mass="14820">MPFPQWLSRWLSPSPHPPDPYPALAARLADIERRLDKLTEDRCSETPHVFIEHADRVVVERVVYSNHFGTLEVDSLEGQLNIGLNYRGEPHSPDELPPFVKTKDPHDPPDSARPASSRPKPPKVHIKPRK</sequence>
<feature type="compositionally biased region" description="Basic residues" evidence="1">
    <location>
        <begin position="120"/>
        <end position="130"/>
    </location>
</feature>
<dbReference type="EMBL" id="CP033433">
    <property type="protein sequence ID" value="AYQ72866.1"/>
    <property type="molecule type" value="Genomic_DNA"/>
</dbReference>
<protein>
    <submittedName>
        <fullName evidence="2">Uncharacterized protein</fullName>
    </submittedName>
</protein>
<evidence type="ECO:0000256" key="1">
    <source>
        <dbReference type="SAM" id="MobiDB-lite"/>
    </source>
</evidence>
<dbReference type="AlphaFoldDB" id="A0A3G3JXA6"/>
<organism evidence="2 3">
    <name type="scientific">Cohnella candidum</name>
    <dbReference type="NCBI Taxonomy" id="2674991"/>
    <lineage>
        <taxon>Bacteria</taxon>
        <taxon>Bacillati</taxon>
        <taxon>Bacillota</taxon>
        <taxon>Bacilli</taxon>
        <taxon>Bacillales</taxon>
        <taxon>Paenibacillaceae</taxon>
        <taxon>Cohnella</taxon>
    </lineage>
</organism>
<dbReference type="KEGG" id="coh:EAV92_10010"/>
<feature type="compositionally biased region" description="Basic and acidic residues" evidence="1">
    <location>
        <begin position="101"/>
        <end position="110"/>
    </location>
</feature>
<evidence type="ECO:0000313" key="2">
    <source>
        <dbReference type="EMBL" id="AYQ72866.1"/>
    </source>
</evidence>
<gene>
    <name evidence="2" type="ORF">EAV92_10010</name>
</gene>
<feature type="region of interest" description="Disordered" evidence="1">
    <location>
        <begin position="84"/>
        <end position="130"/>
    </location>
</feature>
<evidence type="ECO:0000313" key="3">
    <source>
        <dbReference type="Proteomes" id="UP000269097"/>
    </source>
</evidence>
<dbReference type="Proteomes" id="UP000269097">
    <property type="component" value="Chromosome"/>
</dbReference>
<accession>A0A3G3JXA6</accession>
<keyword evidence="3" id="KW-1185">Reference proteome</keyword>
<dbReference type="RefSeq" id="WP_123040948.1">
    <property type="nucleotide sequence ID" value="NZ_CP033433.1"/>
</dbReference>
<reference evidence="2 3" key="1">
    <citation type="submission" date="2018-10" db="EMBL/GenBank/DDBJ databases">
        <title>Genome Sequence of Cohnella sp.</title>
        <authorList>
            <person name="Srinivasan S."/>
            <person name="Kim M.K."/>
        </authorList>
    </citation>
    <scope>NUCLEOTIDE SEQUENCE [LARGE SCALE GENOMIC DNA]</scope>
    <source>
        <strain evidence="2 3">18JY8-7</strain>
    </source>
</reference>
<name>A0A3G3JXA6_9BACL</name>
<proteinExistence type="predicted"/>